<evidence type="ECO:0000256" key="5">
    <source>
        <dbReference type="ARBA" id="ARBA00022729"/>
    </source>
</evidence>
<comment type="similarity">
    <text evidence="2">Belongs to the plant rapid alkalinization factor (RALF) family.</text>
</comment>
<name>A0A7J9FMX0_9ROSI</name>
<keyword evidence="3" id="KW-0964">Secreted</keyword>
<dbReference type="GO" id="GO:0040008">
    <property type="term" value="P:regulation of growth"/>
    <property type="evidence" value="ECO:0007669"/>
    <property type="project" value="UniProtKB-ARBA"/>
</dbReference>
<evidence type="ECO:0000256" key="4">
    <source>
        <dbReference type="ARBA" id="ARBA00022702"/>
    </source>
</evidence>
<dbReference type="Pfam" id="PF05498">
    <property type="entry name" value="RALF"/>
    <property type="match status" value="1"/>
</dbReference>
<evidence type="ECO:0000256" key="6">
    <source>
        <dbReference type="ARBA" id="ARBA00023157"/>
    </source>
</evidence>
<sequence length="119" mass="13166">MGNDFTRGILSVSLAIFAIVFPLYAFETSIFLDQNNAVTTTLCNTTVTEDCGRNVNGDSQSSKRLLQRGPTYNRRRHICYGAIQRSGVCNGNIYGNCIVPTGPSYRPCTVYTQCKRGVR</sequence>
<dbReference type="GO" id="GO:0005576">
    <property type="term" value="C:extracellular region"/>
    <property type="evidence" value="ECO:0007669"/>
    <property type="project" value="UniProtKB-SubCell"/>
</dbReference>
<evidence type="ECO:0000256" key="1">
    <source>
        <dbReference type="ARBA" id="ARBA00004613"/>
    </source>
</evidence>
<comment type="subcellular location">
    <subcellularLocation>
        <location evidence="1">Secreted</location>
    </subcellularLocation>
</comment>
<keyword evidence="6" id="KW-1015">Disulfide bond</keyword>
<dbReference type="Proteomes" id="UP000593568">
    <property type="component" value="Unassembled WGS sequence"/>
</dbReference>
<dbReference type="PANTHER" id="PTHR39112:SF3">
    <property type="match status" value="1"/>
</dbReference>
<reference evidence="7 8" key="1">
    <citation type="journal article" date="2019" name="Genome Biol. Evol.">
        <title>Insights into the evolution of the New World diploid cottons (Gossypium, subgenus Houzingenia) based on genome sequencing.</title>
        <authorList>
            <person name="Grover C.E."/>
            <person name="Arick M.A. 2nd"/>
            <person name="Thrash A."/>
            <person name="Conover J.L."/>
            <person name="Sanders W.S."/>
            <person name="Peterson D.G."/>
            <person name="Frelichowski J.E."/>
            <person name="Scheffler J.A."/>
            <person name="Scheffler B.E."/>
            <person name="Wendel J.F."/>
        </authorList>
    </citation>
    <scope>NUCLEOTIDE SEQUENCE [LARGE SCALE GENOMIC DNA]</scope>
    <source>
        <strain evidence="7">8</strain>
        <tissue evidence="7">Leaf</tissue>
    </source>
</reference>
<evidence type="ECO:0000256" key="2">
    <source>
        <dbReference type="ARBA" id="ARBA00009178"/>
    </source>
</evidence>
<accession>A0A7J9FMX0</accession>
<dbReference type="PANTHER" id="PTHR39112">
    <property type="entry name" value="PROTEIN RALF-LIKE 27-RELATED"/>
    <property type="match status" value="1"/>
</dbReference>
<protein>
    <submittedName>
        <fullName evidence="7">Uncharacterized protein</fullName>
    </submittedName>
</protein>
<evidence type="ECO:0000313" key="8">
    <source>
        <dbReference type="Proteomes" id="UP000593568"/>
    </source>
</evidence>
<dbReference type="InterPro" id="IPR008801">
    <property type="entry name" value="RALF"/>
</dbReference>
<evidence type="ECO:0000313" key="7">
    <source>
        <dbReference type="EMBL" id="MBA0786511.1"/>
    </source>
</evidence>
<keyword evidence="8" id="KW-1185">Reference proteome</keyword>
<keyword evidence="4" id="KW-0372">Hormone</keyword>
<dbReference type="AlphaFoldDB" id="A0A7J9FMX0"/>
<keyword evidence="5" id="KW-0732">Signal</keyword>
<gene>
    <name evidence="7" type="ORF">Gotri_028183</name>
</gene>
<comment type="caution">
    <text evidence="7">The sequence shown here is derived from an EMBL/GenBank/DDBJ whole genome shotgun (WGS) entry which is preliminary data.</text>
</comment>
<dbReference type="GO" id="GO:0005179">
    <property type="term" value="F:hormone activity"/>
    <property type="evidence" value="ECO:0007669"/>
    <property type="project" value="UniProtKB-KW"/>
</dbReference>
<organism evidence="7 8">
    <name type="scientific">Gossypium trilobum</name>
    <dbReference type="NCBI Taxonomy" id="34281"/>
    <lineage>
        <taxon>Eukaryota</taxon>
        <taxon>Viridiplantae</taxon>
        <taxon>Streptophyta</taxon>
        <taxon>Embryophyta</taxon>
        <taxon>Tracheophyta</taxon>
        <taxon>Spermatophyta</taxon>
        <taxon>Magnoliopsida</taxon>
        <taxon>eudicotyledons</taxon>
        <taxon>Gunneridae</taxon>
        <taxon>Pentapetalae</taxon>
        <taxon>rosids</taxon>
        <taxon>malvids</taxon>
        <taxon>Malvales</taxon>
        <taxon>Malvaceae</taxon>
        <taxon>Malvoideae</taxon>
        <taxon>Gossypium</taxon>
    </lineage>
</organism>
<dbReference type="EMBL" id="JABEZW010223282">
    <property type="protein sequence ID" value="MBA0786511.1"/>
    <property type="molecule type" value="Genomic_DNA"/>
</dbReference>
<proteinExistence type="inferred from homology"/>
<evidence type="ECO:0000256" key="3">
    <source>
        <dbReference type="ARBA" id="ARBA00022525"/>
    </source>
</evidence>
<dbReference type="InterPro" id="IPR039252">
    <property type="entry name" value="RALFL27"/>
</dbReference>